<evidence type="ECO:0000313" key="7">
    <source>
        <dbReference type="Proteomes" id="UP000077521"/>
    </source>
</evidence>
<feature type="chain" id="PRO_5044292190" description="Yeast cell wall synthesis Kre9/Knh1-like N-terminal domain-containing protein" evidence="4">
    <location>
        <begin position="23"/>
        <end position="201"/>
    </location>
</feature>
<dbReference type="InterPro" id="IPR018466">
    <property type="entry name" value="Kre9/Knh1-like_N"/>
</dbReference>
<name>A0A177TG96_9BASI</name>
<proteinExistence type="predicted"/>
<evidence type="ECO:0000256" key="2">
    <source>
        <dbReference type="SAM" id="MobiDB-lite"/>
    </source>
</evidence>
<feature type="signal peptide" evidence="4">
    <location>
        <begin position="1"/>
        <end position="22"/>
    </location>
</feature>
<dbReference type="Proteomes" id="UP000077521">
    <property type="component" value="Unassembled WGS sequence"/>
</dbReference>
<feature type="region of interest" description="Disordered" evidence="2">
    <location>
        <begin position="156"/>
        <end position="176"/>
    </location>
</feature>
<organism evidence="6 7">
    <name type="scientific">Tilletia indica</name>
    <dbReference type="NCBI Taxonomy" id="43049"/>
    <lineage>
        <taxon>Eukaryota</taxon>
        <taxon>Fungi</taxon>
        <taxon>Dikarya</taxon>
        <taxon>Basidiomycota</taxon>
        <taxon>Ustilaginomycotina</taxon>
        <taxon>Exobasidiomycetes</taxon>
        <taxon>Tilletiales</taxon>
        <taxon>Tilletiaceae</taxon>
        <taxon>Tilletia</taxon>
    </lineage>
</organism>
<keyword evidence="3" id="KW-0812">Transmembrane</keyword>
<gene>
    <name evidence="6" type="ORF">A4X13_0g1385</name>
</gene>
<accession>A0A177TG96</accession>
<keyword evidence="3" id="KW-0472">Membrane</keyword>
<keyword evidence="3" id="KW-1133">Transmembrane helix</keyword>
<evidence type="ECO:0000256" key="1">
    <source>
        <dbReference type="ARBA" id="ARBA00022729"/>
    </source>
</evidence>
<feature type="domain" description="Yeast cell wall synthesis Kre9/Knh1-like N-terminal" evidence="5">
    <location>
        <begin position="27"/>
        <end position="111"/>
    </location>
</feature>
<reference evidence="6" key="2">
    <citation type="journal article" date="2019" name="IMA Fungus">
        <title>Genome sequencing and comparison of five Tilletia species to identify candidate genes for the detection of regulated species infecting wheat.</title>
        <authorList>
            <person name="Nguyen H.D.T."/>
            <person name="Sultana T."/>
            <person name="Kesanakurti P."/>
            <person name="Hambleton S."/>
        </authorList>
    </citation>
    <scope>NUCLEOTIDE SEQUENCE</scope>
    <source>
        <strain evidence="6">DAOMC 236416</strain>
    </source>
</reference>
<feature type="compositionally biased region" description="Low complexity" evidence="2">
    <location>
        <begin position="161"/>
        <end position="176"/>
    </location>
</feature>
<dbReference type="Pfam" id="PF10342">
    <property type="entry name" value="Kre9_KNH"/>
    <property type="match status" value="1"/>
</dbReference>
<keyword evidence="1 4" id="KW-0732">Signal</keyword>
<feature type="transmembrane region" description="Helical" evidence="3">
    <location>
        <begin position="178"/>
        <end position="200"/>
    </location>
</feature>
<comment type="caution">
    <text evidence="6">The sequence shown here is derived from an EMBL/GenBank/DDBJ whole genome shotgun (WGS) entry which is preliminary data.</text>
</comment>
<dbReference type="InterPro" id="IPR052479">
    <property type="entry name" value="GPI-anchor_Adhesion_Reg"/>
</dbReference>
<protein>
    <recommendedName>
        <fullName evidence="5">Yeast cell wall synthesis Kre9/Knh1-like N-terminal domain-containing protein</fullName>
    </recommendedName>
</protein>
<evidence type="ECO:0000313" key="6">
    <source>
        <dbReference type="EMBL" id="KAE8258860.1"/>
    </source>
</evidence>
<sequence length="201" mass="20346">MSFRIALPFVAALLAFNAAASAFEISNPASDKYWVACSNNTLSWTSNSTDPESFAVTLIDTSNSPTTPSLVNGNYQIANGLQTSAGSAIVELNCVTAASTYQILFVNASQYELEHPQVFFYGESFEIKPNGTAPAPASTTSSSGISADGMTTSIVSNGALTSPTSTNTPSSSTKASGAAAQLGGATAAVILGVVAGVAALL</sequence>
<reference evidence="6" key="1">
    <citation type="submission" date="2016-04" db="EMBL/GenBank/DDBJ databases">
        <authorList>
            <person name="Nguyen H.D."/>
            <person name="Samba Siva P."/>
            <person name="Cullis J."/>
            <person name="Levesque C.A."/>
            <person name="Hambleton S."/>
        </authorList>
    </citation>
    <scope>NUCLEOTIDE SEQUENCE</scope>
    <source>
        <strain evidence="6">DAOMC 236416</strain>
    </source>
</reference>
<evidence type="ECO:0000259" key="5">
    <source>
        <dbReference type="Pfam" id="PF10342"/>
    </source>
</evidence>
<dbReference type="EMBL" id="LWDF02000054">
    <property type="protein sequence ID" value="KAE8258860.1"/>
    <property type="molecule type" value="Genomic_DNA"/>
</dbReference>
<dbReference type="AlphaFoldDB" id="A0A177TG96"/>
<evidence type="ECO:0000256" key="4">
    <source>
        <dbReference type="SAM" id="SignalP"/>
    </source>
</evidence>
<dbReference type="OrthoDB" id="5420143at2759"/>
<dbReference type="PANTHER" id="PTHR35185:SF1">
    <property type="entry name" value="UPF0619 GPI-ANCHORED MEMBRANE PROTEIN C1322.10"/>
    <property type="match status" value="1"/>
</dbReference>
<keyword evidence="7" id="KW-1185">Reference proteome</keyword>
<evidence type="ECO:0000256" key="3">
    <source>
        <dbReference type="SAM" id="Phobius"/>
    </source>
</evidence>
<dbReference type="PANTHER" id="PTHR35185">
    <property type="entry name" value="SERINE/THREONINE-RICH PROTEIN ADG2-RELATED"/>
    <property type="match status" value="1"/>
</dbReference>